<evidence type="ECO:0000313" key="1">
    <source>
        <dbReference type="EMBL" id="SEW28863.1"/>
    </source>
</evidence>
<gene>
    <name evidence="1" type="ORF">SAMN04488122_1598</name>
</gene>
<sequence>MLKKCLKLRLDKQKSAVLGQFFNNPLKFSLPD</sequence>
<name>A0A1I0QPV1_9BACT</name>
<proteinExistence type="predicted"/>
<organism evidence="1 2">
    <name type="scientific">Chitinophaga arvensicola</name>
    <dbReference type="NCBI Taxonomy" id="29529"/>
    <lineage>
        <taxon>Bacteria</taxon>
        <taxon>Pseudomonadati</taxon>
        <taxon>Bacteroidota</taxon>
        <taxon>Chitinophagia</taxon>
        <taxon>Chitinophagales</taxon>
        <taxon>Chitinophagaceae</taxon>
        <taxon>Chitinophaga</taxon>
    </lineage>
</organism>
<keyword evidence="2" id="KW-1185">Reference proteome</keyword>
<accession>A0A1I0QPV1</accession>
<dbReference type="AlphaFoldDB" id="A0A1I0QPV1"/>
<dbReference type="EMBL" id="FOJG01000001">
    <property type="protein sequence ID" value="SEW28863.1"/>
    <property type="molecule type" value="Genomic_DNA"/>
</dbReference>
<reference evidence="2" key="1">
    <citation type="submission" date="2016-10" db="EMBL/GenBank/DDBJ databases">
        <authorList>
            <person name="Varghese N."/>
            <person name="Submissions S."/>
        </authorList>
    </citation>
    <scope>NUCLEOTIDE SEQUENCE [LARGE SCALE GENOMIC DNA]</scope>
    <source>
        <strain evidence="2">DSM 3695</strain>
    </source>
</reference>
<evidence type="ECO:0000313" key="2">
    <source>
        <dbReference type="Proteomes" id="UP000199310"/>
    </source>
</evidence>
<dbReference type="STRING" id="29529.SAMN04488122_1598"/>
<protein>
    <submittedName>
        <fullName evidence="1">Uncharacterized protein</fullName>
    </submittedName>
</protein>
<dbReference type="Proteomes" id="UP000199310">
    <property type="component" value="Unassembled WGS sequence"/>
</dbReference>